<dbReference type="RefSeq" id="WP_013757311.1">
    <property type="nucleotide sequence ID" value="NC_015500.1"/>
</dbReference>
<evidence type="ECO:0000313" key="3">
    <source>
        <dbReference type="EMBL" id="AEE15591.1"/>
    </source>
</evidence>
<keyword evidence="1" id="KW-0732">Signal</keyword>
<name>F4LLB3_TREBD</name>
<dbReference type="Proteomes" id="UP000006546">
    <property type="component" value="Chromosome"/>
</dbReference>
<dbReference type="Pfam" id="PF04015">
    <property type="entry name" value="DUF362"/>
    <property type="match status" value="1"/>
</dbReference>
<dbReference type="STRING" id="906968.Trebr_0137"/>
<sequence>MKLSKKKAFVLKSAALVLLLSVCAGSAAAQNVRNVPVALEHERAAGPVVYMTAEISPASLQRVYEALGRKAAASTPDGKVAVKISTGEPGGKNFLQPALIGKFIRDLNGTIVECNTAYGGRRASTALHKQVLADHGFTAVAPCDILDEDGSTSIPVTGGIRIKEAFVGSHFDRYDFYVILSHFKGHAMGGFGGAIKNIAIGMQSSMGKAWVHSGGKSKTNPWGGKQDEFLEAMAEATKGFADYQGERILYINVMNRLSVDCDCDANPAEPDMHDIGILASLDPVALDQACVDFVYAAADGGSLRQRIESRNGIHTLEHAAAVGLGSCTYRLVRLE</sequence>
<dbReference type="AlphaFoldDB" id="F4LLB3"/>
<feature type="chain" id="PRO_5003317775" evidence="1">
    <location>
        <begin position="30"/>
        <end position="335"/>
    </location>
</feature>
<protein>
    <submittedName>
        <fullName evidence="3">Uncharacterized Fe-S center protein, putative ferredoxin</fullName>
    </submittedName>
</protein>
<dbReference type="EMBL" id="CP002696">
    <property type="protein sequence ID" value="AEE15591.1"/>
    <property type="molecule type" value="Genomic_DNA"/>
</dbReference>
<feature type="domain" description="DUF362" evidence="2">
    <location>
        <begin position="80"/>
        <end position="292"/>
    </location>
</feature>
<gene>
    <name evidence="3" type="ordered locus">Trebr_0137</name>
</gene>
<keyword evidence="4" id="KW-1185">Reference proteome</keyword>
<dbReference type="OrthoDB" id="9781559at2"/>
<dbReference type="KEGG" id="tbe:Trebr_0137"/>
<evidence type="ECO:0000313" key="4">
    <source>
        <dbReference type="Proteomes" id="UP000006546"/>
    </source>
</evidence>
<organism evidence="3 4">
    <name type="scientific">Treponema brennaborense (strain DSM 12168 / CIP 105900 / DD5/3)</name>
    <dbReference type="NCBI Taxonomy" id="906968"/>
    <lineage>
        <taxon>Bacteria</taxon>
        <taxon>Pseudomonadati</taxon>
        <taxon>Spirochaetota</taxon>
        <taxon>Spirochaetia</taxon>
        <taxon>Spirochaetales</taxon>
        <taxon>Treponemataceae</taxon>
        <taxon>Treponema</taxon>
    </lineage>
</organism>
<dbReference type="HOGENOM" id="CLU_046240_1_1_12"/>
<feature type="signal peptide" evidence="1">
    <location>
        <begin position="1"/>
        <end position="29"/>
    </location>
</feature>
<evidence type="ECO:0000256" key="1">
    <source>
        <dbReference type="SAM" id="SignalP"/>
    </source>
</evidence>
<accession>F4LLB3</accession>
<reference evidence="4" key="1">
    <citation type="submission" date="2011-04" db="EMBL/GenBank/DDBJ databases">
        <title>The complete genome of Treponema brennaborense DSM 12168.</title>
        <authorList>
            <person name="Lucas S."/>
            <person name="Han J."/>
            <person name="Lapidus A."/>
            <person name="Bruce D."/>
            <person name="Goodwin L."/>
            <person name="Pitluck S."/>
            <person name="Peters L."/>
            <person name="Kyrpides N."/>
            <person name="Mavromatis K."/>
            <person name="Ivanova N."/>
            <person name="Mikhailova N."/>
            <person name="Pagani I."/>
            <person name="Teshima H."/>
            <person name="Detter J.C."/>
            <person name="Tapia R."/>
            <person name="Han C."/>
            <person name="Land M."/>
            <person name="Hauser L."/>
            <person name="Markowitz V."/>
            <person name="Cheng J.-F."/>
            <person name="Hugenholtz P."/>
            <person name="Woyke T."/>
            <person name="Wu D."/>
            <person name="Gronow S."/>
            <person name="Wellnitz S."/>
            <person name="Brambilla E."/>
            <person name="Klenk H.-P."/>
            <person name="Eisen J.A."/>
        </authorList>
    </citation>
    <scope>NUCLEOTIDE SEQUENCE [LARGE SCALE GENOMIC DNA]</scope>
    <source>
        <strain evidence="4">DSM 12168 / CIP 105900 / DD5/3</strain>
    </source>
</reference>
<dbReference type="InterPro" id="IPR007160">
    <property type="entry name" value="DUF362"/>
</dbReference>
<dbReference type="eggNOG" id="COG2768">
    <property type="taxonomic scope" value="Bacteria"/>
</dbReference>
<proteinExistence type="predicted"/>
<evidence type="ECO:0000259" key="2">
    <source>
        <dbReference type="Pfam" id="PF04015"/>
    </source>
</evidence>